<dbReference type="EMBL" id="DVHA01000089">
    <property type="protein sequence ID" value="HIR60455.1"/>
    <property type="molecule type" value="Genomic_DNA"/>
</dbReference>
<dbReference type="CDD" id="cd00688">
    <property type="entry name" value="ISOPREN_C2_like"/>
    <property type="match status" value="1"/>
</dbReference>
<evidence type="ECO:0000256" key="2">
    <source>
        <dbReference type="SAM" id="Phobius"/>
    </source>
</evidence>
<feature type="compositionally biased region" description="Low complexity" evidence="1">
    <location>
        <begin position="1"/>
        <end position="18"/>
    </location>
</feature>
<keyword evidence="2" id="KW-0812">Transmembrane</keyword>
<accession>A0A9D1DWW9</accession>
<dbReference type="SUPFAM" id="SSF48239">
    <property type="entry name" value="Terpenoid cyclases/Protein prenyltransferases"/>
    <property type="match status" value="1"/>
</dbReference>
<protein>
    <submittedName>
        <fullName evidence="3">Terpene cyclase/mutase family protein</fullName>
    </submittedName>
</protein>
<feature type="transmembrane region" description="Helical" evidence="2">
    <location>
        <begin position="468"/>
        <end position="491"/>
    </location>
</feature>
<evidence type="ECO:0000313" key="3">
    <source>
        <dbReference type="EMBL" id="HIR60455.1"/>
    </source>
</evidence>
<proteinExistence type="predicted"/>
<feature type="region of interest" description="Disordered" evidence="1">
    <location>
        <begin position="1"/>
        <end position="26"/>
    </location>
</feature>
<reference evidence="3" key="1">
    <citation type="submission" date="2020-10" db="EMBL/GenBank/DDBJ databases">
        <authorList>
            <person name="Gilroy R."/>
        </authorList>
    </citation>
    <scope>NUCLEOTIDE SEQUENCE</scope>
    <source>
        <strain evidence="3">CHK189-12415</strain>
    </source>
</reference>
<organism evidence="3 4">
    <name type="scientific">Candidatus Faecivivens stercoravium</name>
    <dbReference type="NCBI Taxonomy" id="2840803"/>
    <lineage>
        <taxon>Bacteria</taxon>
        <taxon>Bacillati</taxon>
        <taxon>Bacillota</taxon>
        <taxon>Clostridia</taxon>
        <taxon>Eubacteriales</taxon>
        <taxon>Oscillospiraceae</taxon>
        <taxon>Oscillospiraceae incertae sedis</taxon>
        <taxon>Candidatus Faecivivens</taxon>
    </lineage>
</organism>
<dbReference type="Gene3D" id="1.50.10.20">
    <property type="match status" value="1"/>
</dbReference>
<name>A0A9D1DWW9_9FIRM</name>
<comment type="caution">
    <text evidence="3">The sequence shown here is derived from an EMBL/GenBank/DDBJ whole genome shotgun (WGS) entry which is preliminary data.</text>
</comment>
<evidence type="ECO:0000313" key="4">
    <source>
        <dbReference type="Proteomes" id="UP000824241"/>
    </source>
</evidence>
<sequence>MPSSVLAAADSDVVSESAPESGEESLPSSISLTVSIFENVGRRWLLSPTQLSVPDGTGLGSLLSVLNQYAFLEDVRMDGSEILSITDEDGDVFPANPSVGNNWIMVVNGIEYPGEEGLTPPAAFSDGDTVQLVYESGGTAETDLSAVSTPDRTLSSATGSLPWEDSYEYALTTGSSWLRANVQTPFALTVLGACGVTVDHRYLTQVLREISEDTSPSGTQLAQDILAVTFSGISAENFSGRDLIAEMLPYPDLGRIESILGLIAYDSNQYEIPTDALNSRSAMLNVIMAGQNEDGGIAQVQGEESSVILTAFALISLAPYRDDATVGPCIEKALGWLAGEMGEDCLFSDQQLPSCTATGAVILALSSLSVPLTDERFTVGDQNLLTALMQFYNEGTGFSERTGRDPDAEATGMALLALESQRTGRNPLVLSSPITGSGTIDFSVSETVSEESSSEPLLDQETRMKVRVGLVAAVGGAAVAALAMLGVLLHWRNKYKKKK</sequence>
<gene>
    <name evidence="3" type="ORF">IAB37_02610</name>
</gene>
<evidence type="ECO:0000256" key="1">
    <source>
        <dbReference type="SAM" id="MobiDB-lite"/>
    </source>
</evidence>
<dbReference type="AlphaFoldDB" id="A0A9D1DWW9"/>
<reference evidence="3" key="2">
    <citation type="journal article" date="2021" name="PeerJ">
        <title>Extensive microbial diversity within the chicken gut microbiome revealed by metagenomics and culture.</title>
        <authorList>
            <person name="Gilroy R."/>
            <person name="Ravi A."/>
            <person name="Getino M."/>
            <person name="Pursley I."/>
            <person name="Horton D.L."/>
            <person name="Alikhan N.F."/>
            <person name="Baker D."/>
            <person name="Gharbi K."/>
            <person name="Hall N."/>
            <person name="Watson M."/>
            <person name="Adriaenssens E.M."/>
            <person name="Foster-Nyarko E."/>
            <person name="Jarju S."/>
            <person name="Secka A."/>
            <person name="Antonio M."/>
            <person name="Oren A."/>
            <person name="Chaudhuri R.R."/>
            <person name="La Ragione R."/>
            <person name="Hildebrand F."/>
            <person name="Pallen M.J."/>
        </authorList>
    </citation>
    <scope>NUCLEOTIDE SEQUENCE</scope>
    <source>
        <strain evidence="3">CHK189-12415</strain>
    </source>
</reference>
<dbReference type="Proteomes" id="UP000824241">
    <property type="component" value="Unassembled WGS sequence"/>
</dbReference>
<dbReference type="InterPro" id="IPR008930">
    <property type="entry name" value="Terpenoid_cyclase/PrenylTrfase"/>
</dbReference>
<keyword evidence="2" id="KW-0472">Membrane</keyword>
<keyword evidence="2" id="KW-1133">Transmembrane helix</keyword>